<dbReference type="Proteomes" id="UP001385951">
    <property type="component" value="Unassembled WGS sequence"/>
</dbReference>
<sequence>MADSPLRRTCSSTQVLVQRSPVAGNIRLHTTSPSLKRNYSQAFHHTMGPPKRPLSSHVEVEHEEEHELASDDYNRRCPSPVPTEIIEDVVEEPPKDWVQECANEGIKVKDYAYSSGNPIIPIIWAKSLHSLALHDIHLRRRDFTDFYQLDGKTLYRLLSTDWVSQAEAERHWRPEDWERVNQYKQRPGGPDPFIMVPKRNRPTQAFRIAIRKDCFEHAEEELSDSEIWMEPDTPESWDGADNLTLLRDSKPDSDEHIDKKRRLDEDEADPDDYTYVSTPLITPENSITRSQSIARVASVRTPEPHDAPKFYSQPTHMTAPRSPRSPRAGSTPPRSPQKLERKPSLHQRRGAFGQRTLARSETILRF</sequence>
<evidence type="ECO:0000313" key="3">
    <source>
        <dbReference type="Proteomes" id="UP001385951"/>
    </source>
</evidence>
<proteinExistence type="predicted"/>
<dbReference type="EMBL" id="JASBNA010000037">
    <property type="protein sequence ID" value="KAK7682136.1"/>
    <property type="molecule type" value="Genomic_DNA"/>
</dbReference>
<name>A0AAW0FMQ6_9APHY</name>
<feature type="compositionally biased region" description="Polar residues" evidence="1">
    <location>
        <begin position="275"/>
        <end position="286"/>
    </location>
</feature>
<organism evidence="2 3">
    <name type="scientific">Cerrena zonata</name>
    <dbReference type="NCBI Taxonomy" id="2478898"/>
    <lineage>
        <taxon>Eukaryota</taxon>
        <taxon>Fungi</taxon>
        <taxon>Dikarya</taxon>
        <taxon>Basidiomycota</taxon>
        <taxon>Agaricomycotina</taxon>
        <taxon>Agaricomycetes</taxon>
        <taxon>Polyporales</taxon>
        <taxon>Cerrenaceae</taxon>
        <taxon>Cerrena</taxon>
    </lineage>
</organism>
<comment type="caution">
    <text evidence="2">The sequence shown here is derived from an EMBL/GenBank/DDBJ whole genome shotgun (WGS) entry which is preliminary data.</text>
</comment>
<gene>
    <name evidence="2" type="ORF">QCA50_014722</name>
</gene>
<feature type="region of interest" description="Disordered" evidence="1">
    <location>
        <begin position="298"/>
        <end position="353"/>
    </location>
</feature>
<reference evidence="2 3" key="1">
    <citation type="submission" date="2022-09" db="EMBL/GenBank/DDBJ databases">
        <authorList>
            <person name="Palmer J.M."/>
        </authorList>
    </citation>
    <scope>NUCLEOTIDE SEQUENCE [LARGE SCALE GENOMIC DNA]</scope>
    <source>
        <strain evidence="2 3">DSM 7382</strain>
    </source>
</reference>
<feature type="compositionally biased region" description="Basic and acidic residues" evidence="1">
    <location>
        <begin position="247"/>
        <end position="264"/>
    </location>
</feature>
<protein>
    <submittedName>
        <fullName evidence="2">Uncharacterized protein</fullName>
    </submittedName>
</protein>
<evidence type="ECO:0000313" key="2">
    <source>
        <dbReference type="EMBL" id="KAK7682136.1"/>
    </source>
</evidence>
<evidence type="ECO:0000256" key="1">
    <source>
        <dbReference type="SAM" id="MobiDB-lite"/>
    </source>
</evidence>
<dbReference type="AlphaFoldDB" id="A0AAW0FMQ6"/>
<keyword evidence="3" id="KW-1185">Reference proteome</keyword>
<feature type="compositionally biased region" description="Acidic residues" evidence="1">
    <location>
        <begin position="222"/>
        <end position="235"/>
    </location>
</feature>
<feature type="region of interest" description="Disordered" evidence="1">
    <location>
        <begin position="222"/>
        <end position="286"/>
    </location>
</feature>
<accession>A0AAW0FMQ6</accession>